<dbReference type="Proteomes" id="UP000654482">
    <property type="component" value="Unassembled WGS sequence"/>
</dbReference>
<evidence type="ECO:0000256" key="8">
    <source>
        <dbReference type="PROSITE-ProRule" id="PRU00703"/>
    </source>
</evidence>
<feature type="transmembrane region" description="Helical" evidence="9">
    <location>
        <begin position="370"/>
        <end position="392"/>
    </location>
</feature>
<dbReference type="InterPro" id="IPR001807">
    <property type="entry name" value="ClC"/>
</dbReference>
<dbReference type="CDD" id="cd00293">
    <property type="entry name" value="USP-like"/>
    <property type="match status" value="1"/>
</dbReference>
<dbReference type="GO" id="GO:0005886">
    <property type="term" value="C:plasma membrane"/>
    <property type="evidence" value="ECO:0007669"/>
    <property type="project" value="TreeGrafter"/>
</dbReference>
<dbReference type="SUPFAM" id="SSF52402">
    <property type="entry name" value="Adenine nucleotide alpha hydrolases-like"/>
    <property type="match status" value="2"/>
</dbReference>
<keyword evidence="8" id="KW-0129">CBS domain</keyword>
<feature type="transmembrane region" description="Helical" evidence="9">
    <location>
        <begin position="399"/>
        <end position="417"/>
    </location>
</feature>
<feature type="domain" description="CBS" evidence="10">
    <location>
        <begin position="456"/>
        <end position="512"/>
    </location>
</feature>
<dbReference type="InterPro" id="IPR046342">
    <property type="entry name" value="CBS_dom_sf"/>
</dbReference>
<organism evidence="11 12">
    <name type="scientific">Lusitaniella coriacea LEGE 07157</name>
    <dbReference type="NCBI Taxonomy" id="945747"/>
    <lineage>
        <taxon>Bacteria</taxon>
        <taxon>Bacillati</taxon>
        <taxon>Cyanobacteriota</taxon>
        <taxon>Cyanophyceae</taxon>
        <taxon>Spirulinales</taxon>
        <taxon>Lusitaniellaceae</taxon>
        <taxon>Lusitaniella</taxon>
    </lineage>
</organism>
<dbReference type="Gene3D" id="1.10.3080.10">
    <property type="entry name" value="Clc chloride channel"/>
    <property type="match status" value="1"/>
</dbReference>
<dbReference type="SUPFAM" id="SSF81340">
    <property type="entry name" value="Clc chloride channel"/>
    <property type="match status" value="1"/>
</dbReference>
<reference evidence="11" key="1">
    <citation type="submission" date="2020-10" db="EMBL/GenBank/DDBJ databases">
        <authorList>
            <person name="Castelo-Branco R."/>
            <person name="Eusebio N."/>
            <person name="Adriana R."/>
            <person name="Vieira A."/>
            <person name="Brugerolle De Fraissinette N."/>
            <person name="Rezende De Castro R."/>
            <person name="Schneider M.P."/>
            <person name="Vasconcelos V."/>
            <person name="Leao P.N."/>
        </authorList>
    </citation>
    <scope>NUCLEOTIDE SEQUENCE</scope>
    <source>
        <strain evidence="11">LEGE 07157</strain>
    </source>
</reference>
<keyword evidence="12" id="KW-1185">Reference proteome</keyword>
<dbReference type="InterPro" id="IPR006016">
    <property type="entry name" value="UspA"/>
</dbReference>
<keyword evidence="2" id="KW-0813">Transport</keyword>
<feature type="transmembrane region" description="Helical" evidence="9">
    <location>
        <begin position="197"/>
        <end position="215"/>
    </location>
</feature>
<name>A0A8J7DX94_9CYAN</name>
<accession>A0A8J7DX94</accession>
<keyword evidence="4 9" id="KW-1133">Transmembrane helix</keyword>
<feature type="transmembrane region" description="Helical" evidence="9">
    <location>
        <begin position="344"/>
        <end position="364"/>
    </location>
</feature>
<evidence type="ECO:0000259" key="10">
    <source>
        <dbReference type="PROSITE" id="PS51371"/>
    </source>
</evidence>
<evidence type="ECO:0000256" key="5">
    <source>
        <dbReference type="ARBA" id="ARBA00023065"/>
    </source>
</evidence>
<dbReference type="AlphaFoldDB" id="A0A8J7DX94"/>
<keyword evidence="5" id="KW-0406">Ion transport</keyword>
<feature type="transmembrane region" description="Helical" evidence="9">
    <location>
        <begin position="239"/>
        <end position="260"/>
    </location>
</feature>
<dbReference type="PRINTS" id="PR00762">
    <property type="entry name" value="CLCHANNEL"/>
</dbReference>
<evidence type="ECO:0000256" key="7">
    <source>
        <dbReference type="ARBA" id="ARBA00023214"/>
    </source>
</evidence>
<dbReference type="PANTHER" id="PTHR45711">
    <property type="entry name" value="CHLORIDE CHANNEL PROTEIN"/>
    <property type="match status" value="1"/>
</dbReference>
<keyword evidence="7" id="KW-0868">Chloride</keyword>
<protein>
    <submittedName>
        <fullName evidence="11">Chloride channel protein</fullName>
    </submittedName>
</protein>
<sequence>MALFKRLRTWIHARQLGRQSTELYYVLAEACLIGLVSALTALFLERGIGILGSLRLRLVQDYGVIILPIFGLSLGLFAGWFVEFFSPAAAGSGIPQVKAVLAQFPIPLSLRVVVVKLIGTIFALASGLALGRRGPTVHIGAALAAQLSHWFPTSPQHRHQIIAAGAAAGLAAGFNTPIAGVLFVVEELSRDMSSVTLEIAILASFTGSIVSRLWGSADLNLTQEFFEHSAETLFNPQEIPFYLLLGILAGLLGNSFKYSILKSLEFYRNLNVPMFARVGLAGLVSGSIVAFAPPILLDNAGIRDFFLTGDVGWQEGTLAFVLYFVLTLIAYGSGAPGGLFSPTLVLGAALGYLVGNGAALFSSSAEPSTFALVGMAAFFSAVARVPVTAIVIVFEMTTAFNLVLPLMIGSVVAYFIASTFSQGSLYQRLLEASGIQLSEEATPHDLLSNLTAADVMQRQVDTLVADITLDRALQLFSEMHHEGFPVVEGRKLVGMITVAQTNLAKRRGQSGEATVREIMTPRPIAVDDRATLGNVLYLMERYHLSHLPVTEGSRLIGIITRSDIIRAEANQLSQSISQADAQPAPSYLVYQTRDPSVGRGRILLPLANPETAPALVQMAAAIAKEQQYELECLCIILVPKHSPPAQTAVRTGRSRRLLRKAQRLVKQWQIPVHCQIRVAHHASQAILETIDERHIDLLLMGWKGITSTPGRIFGSTVDSTIQKAPCDVVLVKLGEGEFAYPNDYHTPSNWIVPIAGGPNVRRAIQLLPAFKLLTRSPKILMCKVFSPDITTPDTVDLEKVTELMEKRLKIRAIALPIRSESVADAIVHLAKTKKCDAILLGASREGLLQQAVRGNIPEAIANGVNCTVILVRSTLD</sequence>
<evidence type="ECO:0000256" key="9">
    <source>
        <dbReference type="SAM" id="Phobius"/>
    </source>
</evidence>
<dbReference type="InterPro" id="IPR014729">
    <property type="entry name" value="Rossmann-like_a/b/a_fold"/>
</dbReference>
<feature type="domain" description="CBS" evidence="10">
    <location>
        <begin position="519"/>
        <end position="575"/>
    </location>
</feature>
<keyword evidence="3 9" id="KW-0812">Transmembrane</keyword>
<evidence type="ECO:0000256" key="2">
    <source>
        <dbReference type="ARBA" id="ARBA00022448"/>
    </source>
</evidence>
<dbReference type="Gene3D" id="3.10.580.10">
    <property type="entry name" value="CBS-domain"/>
    <property type="match status" value="2"/>
</dbReference>
<feature type="transmembrane region" description="Helical" evidence="9">
    <location>
        <begin position="64"/>
        <end position="87"/>
    </location>
</feature>
<feature type="transmembrane region" description="Helical" evidence="9">
    <location>
        <begin position="272"/>
        <end position="296"/>
    </location>
</feature>
<proteinExistence type="predicted"/>
<dbReference type="PANTHER" id="PTHR45711:SF10">
    <property type="entry name" value="CHLORIDE CHANNEL PROTEIN"/>
    <property type="match status" value="1"/>
</dbReference>
<evidence type="ECO:0000256" key="4">
    <source>
        <dbReference type="ARBA" id="ARBA00022989"/>
    </source>
</evidence>
<dbReference type="InterPro" id="IPR014743">
    <property type="entry name" value="Cl-channel_core"/>
</dbReference>
<evidence type="ECO:0000256" key="6">
    <source>
        <dbReference type="ARBA" id="ARBA00023136"/>
    </source>
</evidence>
<gene>
    <name evidence="11" type="ORF">IQ249_13070</name>
</gene>
<evidence type="ECO:0000313" key="11">
    <source>
        <dbReference type="EMBL" id="MBE9116832.1"/>
    </source>
</evidence>
<evidence type="ECO:0000256" key="1">
    <source>
        <dbReference type="ARBA" id="ARBA00004141"/>
    </source>
</evidence>
<dbReference type="InterPro" id="IPR000644">
    <property type="entry name" value="CBS_dom"/>
</dbReference>
<dbReference type="RefSeq" id="WP_194029926.1">
    <property type="nucleotide sequence ID" value="NZ_JADEWZ010000018.1"/>
</dbReference>
<evidence type="ECO:0000313" key="12">
    <source>
        <dbReference type="Proteomes" id="UP000654482"/>
    </source>
</evidence>
<feature type="transmembrane region" description="Helical" evidence="9">
    <location>
        <begin position="108"/>
        <end position="130"/>
    </location>
</feature>
<keyword evidence="6 9" id="KW-0472">Membrane</keyword>
<dbReference type="Gene3D" id="3.40.50.620">
    <property type="entry name" value="HUPs"/>
    <property type="match status" value="2"/>
</dbReference>
<dbReference type="Pfam" id="PF00571">
    <property type="entry name" value="CBS"/>
    <property type="match status" value="2"/>
</dbReference>
<feature type="transmembrane region" description="Helical" evidence="9">
    <location>
        <begin position="161"/>
        <end position="185"/>
    </location>
</feature>
<comment type="subcellular location">
    <subcellularLocation>
        <location evidence="1">Membrane</location>
        <topology evidence="1">Multi-pass membrane protein</topology>
    </subcellularLocation>
</comment>
<dbReference type="PROSITE" id="PS51371">
    <property type="entry name" value="CBS"/>
    <property type="match status" value="2"/>
</dbReference>
<dbReference type="SUPFAM" id="SSF54631">
    <property type="entry name" value="CBS-domain pair"/>
    <property type="match status" value="1"/>
</dbReference>
<dbReference type="Pfam" id="PF00654">
    <property type="entry name" value="Voltage_CLC"/>
    <property type="match status" value="1"/>
</dbReference>
<dbReference type="GO" id="GO:0005247">
    <property type="term" value="F:voltage-gated chloride channel activity"/>
    <property type="evidence" value="ECO:0007669"/>
    <property type="project" value="TreeGrafter"/>
</dbReference>
<dbReference type="SMART" id="SM00116">
    <property type="entry name" value="CBS"/>
    <property type="match status" value="2"/>
</dbReference>
<dbReference type="Pfam" id="PF00582">
    <property type="entry name" value="Usp"/>
    <property type="match status" value="2"/>
</dbReference>
<evidence type="ECO:0000256" key="3">
    <source>
        <dbReference type="ARBA" id="ARBA00022692"/>
    </source>
</evidence>
<feature type="transmembrane region" description="Helical" evidence="9">
    <location>
        <begin position="23"/>
        <end position="44"/>
    </location>
</feature>
<feature type="transmembrane region" description="Helical" evidence="9">
    <location>
        <begin position="316"/>
        <end position="332"/>
    </location>
</feature>
<dbReference type="EMBL" id="JADEWZ010000018">
    <property type="protein sequence ID" value="MBE9116832.1"/>
    <property type="molecule type" value="Genomic_DNA"/>
</dbReference>
<dbReference type="CDD" id="cd01031">
    <property type="entry name" value="EriC"/>
    <property type="match status" value="1"/>
</dbReference>
<comment type="caution">
    <text evidence="11">The sequence shown here is derived from an EMBL/GenBank/DDBJ whole genome shotgun (WGS) entry which is preliminary data.</text>
</comment>